<protein>
    <submittedName>
        <fullName evidence="3">Glycosyl transferase</fullName>
    </submittedName>
</protein>
<dbReference type="EMBL" id="BMCT01000001">
    <property type="protein sequence ID" value="GGF54295.1"/>
    <property type="molecule type" value="Genomic_DNA"/>
</dbReference>
<evidence type="ECO:0000259" key="2">
    <source>
        <dbReference type="Pfam" id="PF00534"/>
    </source>
</evidence>
<dbReference type="GO" id="GO:0016757">
    <property type="term" value="F:glycosyltransferase activity"/>
    <property type="evidence" value="ECO:0007669"/>
    <property type="project" value="InterPro"/>
</dbReference>
<dbReference type="GO" id="GO:0009103">
    <property type="term" value="P:lipopolysaccharide biosynthetic process"/>
    <property type="evidence" value="ECO:0007669"/>
    <property type="project" value="TreeGrafter"/>
</dbReference>
<dbReference type="AlphaFoldDB" id="A0A917F5M1"/>
<dbReference type="Gene3D" id="3.40.50.2000">
    <property type="entry name" value="Glycogen Phosphorylase B"/>
    <property type="match status" value="2"/>
</dbReference>
<evidence type="ECO:0000313" key="4">
    <source>
        <dbReference type="Proteomes" id="UP000606044"/>
    </source>
</evidence>
<accession>A0A917F5M1</accession>
<dbReference type="CDD" id="cd03809">
    <property type="entry name" value="GT4_MtfB-like"/>
    <property type="match status" value="1"/>
</dbReference>
<dbReference type="PANTHER" id="PTHR46401:SF2">
    <property type="entry name" value="GLYCOSYLTRANSFERASE WBBK-RELATED"/>
    <property type="match status" value="1"/>
</dbReference>
<keyword evidence="4" id="KW-1185">Reference proteome</keyword>
<dbReference type="SUPFAM" id="SSF53756">
    <property type="entry name" value="UDP-Glycosyltransferase/glycogen phosphorylase"/>
    <property type="match status" value="1"/>
</dbReference>
<dbReference type="Proteomes" id="UP000606044">
    <property type="component" value="Unassembled WGS sequence"/>
</dbReference>
<organism evidence="3 4">
    <name type="scientific">Azorhizobium oxalatiphilum</name>
    <dbReference type="NCBI Taxonomy" id="980631"/>
    <lineage>
        <taxon>Bacteria</taxon>
        <taxon>Pseudomonadati</taxon>
        <taxon>Pseudomonadota</taxon>
        <taxon>Alphaproteobacteria</taxon>
        <taxon>Hyphomicrobiales</taxon>
        <taxon>Xanthobacteraceae</taxon>
        <taxon>Azorhizobium</taxon>
    </lineage>
</organism>
<dbReference type="PANTHER" id="PTHR46401">
    <property type="entry name" value="GLYCOSYLTRANSFERASE WBBK-RELATED"/>
    <property type="match status" value="1"/>
</dbReference>
<reference evidence="3" key="2">
    <citation type="submission" date="2020-09" db="EMBL/GenBank/DDBJ databases">
        <authorList>
            <person name="Sun Q."/>
            <person name="Sedlacek I."/>
        </authorList>
    </citation>
    <scope>NUCLEOTIDE SEQUENCE</scope>
    <source>
        <strain evidence="3">CCM 7897</strain>
    </source>
</reference>
<name>A0A917F5M1_9HYPH</name>
<feature type="domain" description="Glycosyl transferase family 1" evidence="2">
    <location>
        <begin position="189"/>
        <end position="340"/>
    </location>
</feature>
<dbReference type="RefSeq" id="WP_188576337.1">
    <property type="nucleotide sequence ID" value="NZ_BMCT01000001.1"/>
</dbReference>
<evidence type="ECO:0000256" key="1">
    <source>
        <dbReference type="ARBA" id="ARBA00022679"/>
    </source>
</evidence>
<proteinExistence type="predicted"/>
<gene>
    <name evidence="3" type="ORF">GCM10007301_12250</name>
</gene>
<keyword evidence="1 3" id="KW-0808">Transferase</keyword>
<comment type="caution">
    <text evidence="3">The sequence shown here is derived from an EMBL/GenBank/DDBJ whole genome shotgun (WGS) entry which is preliminary data.</text>
</comment>
<reference evidence="3" key="1">
    <citation type="journal article" date="2014" name="Int. J. Syst. Evol. Microbiol.">
        <title>Complete genome sequence of Corynebacterium casei LMG S-19264T (=DSM 44701T), isolated from a smear-ripened cheese.</title>
        <authorList>
            <consortium name="US DOE Joint Genome Institute (JGI-PGF)"/>
            <person name="Walter F."/>
            <person name="Albersmeier A."/>
            <person name="Kalinowski J."/>
            <person name="Ruckert C."/>
        </authorList>
    </citation>
    <scope>NUCLEOTIDE SEQUENCE</scope>
    <source>
        <strain evidence="3">CCM 7897</strain>
    </source>
</reference>
<dbReference type="Pfam" id="PF00534">
    <property type="entry name" value="Glycos_transf_1"/>
    <property type="match status" value="1"/>
</dbReference>
<dbReference type="InterPro" id="IPR001296">
    <property type="entry name" value="Glyco_trans_1"/>
</dbReference>
<evidence type="ECO:0000313" key="3">
    <source>
        <dbReference type="EMBL" id="GGF54295.1"/>
    </source>
</evidence>
<sequence>MTRHWTINGRFLTQPVTGVQRYAREIVLALDELLAEGDPLACGLGMELVVPTPEAAGELALKAMEVRVAGGARGHVWEQTVLARQVRGGVLSLSNSGPLMARRHILCIHDANTRIVPQSYSAAFRLLHRTLIPALGRTAVKVATVSDYSADQLVGHGVTARAKLMVAYNGHEHTRRWTPVHTPATQAVAGPDTIVIIGSQAPHKNVGLVLGLAGRLAQEGLRIALVGHADPNVFRSDGAGAAPNILRLGRLGDNALAALLEGSLCLAFPSITEGFGLPPLEAMARGCPAVVSDSGALPELCGRAVLYAAPDDPDLWFRQFLRLRNDPHLRAELVRRGRERALRFSWRRSAHAYLEAMAAADGVVAPNDDTPAYGRHTSFGAVRVVP</sequence>